<dbReference type="NCBIfam" id="TIGR01499">
    <property type="entry name" value="folC"/>
    <property type="match status" value="1"/>
</dbReference>
<reference evidence="21" key="2">
    <citation type="submission" date="2020-09" db="EMBL/GenBank/DDBJ databases">
        <authorList>
            <person name="Sun Q."/>
            <person name="Ohkuma M."/>
        </authorList>
    </citation>
    <scope>NUCLEOTIDE SEQUENCE</scope>
    <source>
        <strain evidence="21">JCM 14719</strain>
    </source>
</reference>
<dbReference type="EC" id="6.3.2.12" evidence="6"/>
<comment type="catalytic activity">
    <reaction evidence="16">
        <text>(6S)-5,6,7,8-tetrahydrofolyl-(gamma-L-Glu)(n) + L-glutamate + ATP = (6S)-5,6,7,8-tetrahydrofolyl-(gamma-L-Glu)(n+1) + ADP + phosphate + H(+)</text>
        <dbReference type="Rhea" id="RHEA:10580"/>
        <dbReference type="Rhea" id="RHEA-COMP:14738"/>
        <dbReference type="Rhea" id="RHEA-COMP:14740"/>
        <dbReference type="ChEBI" id="CHEBI:15378"/>
        <dbReference type="ChEBI" id="CHEBI:29985"/>
        <dbReference type="ChEBI" id="CHEBI:30616"/>
        <dbReference type="ChEBI" id="CHEBI:43474"/>
        <dbReference type="ChEBI" id="CHEBI:141005"/>
        <dbReference type="ChEBI" id="CHEBI:456216"/>
        <dbReference type="EC" id="6.3.2.17"/>
    </reaction>
</comment>
<evidence type="ECO:0000256" key="3">
    <source>
        <dbReference type="ARBA" id="ARBA00005150"/>
    </source>
</evidence>
<evidence type="ECO:0000256" key="15">
    <source>
        <dbReference type="ARBA" id="ARBA00030592"/>
    </source>
</evidence>
<sequence length="443" mass="49247">MSAIQTVQDAIDWIHSLVPLGIKPGLQRMEWLMERLDHPHRYLKFIHIAGTNGKGSTAAMIARVLDEAGYDVGLYISPYVERFEERIMLNGRPIPGEELVELVNRIKPLVDELAETEWGPPTEFEVITALALLYYERHRPYFVVWETGLGGRLDATNIVYPVVAVITNVGDDHQHLLGSNRLAIAREKAGIIKNGVPVVTAEEDPDVLALFRDVCREKRTTLYEPGTHYRYERLEPTDTGERIHFYGPYRELRDVEVGLKGAHQAQNAATALMTLELLRQFYAAQLDEDEPIRRGLATVRWPGRFEVLAERPLVIVDGAHNPQGAEVLAQTVRERLAGRPVHLVVGFVQNKEHEAFLRQVVPLAQTVTATAPAFHKALPAEETAALVRRLAPGKAVDAVPDAAAALQHALARAKPDEAVLVCGSLYLVAEVRQAVQERKGVGS</sequence>
<keyword evidence="22" id="KW-1185">Reference proteome</keyword>
<comment type="subunit">
    <text evidence="5">Monomer.</text>
</comment>
<dbReference type="Pfam" id="PF08245">
    <property type="entry name" value="Mur_ligase_M"/>
    <property type="match status" value="1"/>
</dbReference>
<keyword evidence="10" id="KW-0479">Metal-binding</keyword>
<feature type="domain" description="Mur ligase C-terminal" evidence="19">
    <location>
        <begin position="303"/>
        <end position="424"/>
    </location>
</feature>
<keyword evidence="13" id="KW-0460">Magnesium</keyword>
<dbReference type="FunFam" id="3.40.1190.10:FF:000004">
    <property type="entry name" value="Dihydrofolate synthase/folylpolyglutamate synthase"/>
    <property type="match status" value="1"/>
</dbReference>
<evidence type="ECO:0000256" key="12">
    <source>
        <dbReference type="ARBA" id="ARBA00022840"/>
    </source>
</evidence>
<dbReference type="InterPro" id="IPR036615">
    <property type="entry name" value="Mur_ligase_C_dom_sf"/>
</dbReference>
<dbReference type="InterPro" id="IPR001645">
    <property type="entry name" value="Folylpolyglutamate_synth"/>
</dbReference>
<keyword evidence="14" id="KW-0289">Folate biosynthesis</keyword>
<comment type="pathway">
    <text evidence="3">Cofactor biosynthesis; tetrahydrofolylpolyglutamate biosynthesis.</text>
</comment>
<dbReference type="GO" id="GO:0004326">
    <property type="term" value="F:tetrahydrofolylpolyglutamate synthase activity"/>
    <property type="evidence" value="ECO:0007669"/>
    <property type="project" value="UniProtKB-EC"/>
</dbReference>
<evidence type="ECO:0000256" key="8">
    <source>
        <dbReference type="ARBA" id="ARBA00019357"/>
    </source>
</evidence>
<dbReference type="PANTHER" id="PTHR11136">
    <property type="entry name" value="FOLYLPOLYGLUTAMATE SYNTHASE-RELATED"/>
    <property type="match status" value="1"/>
</dbReference>
<evidence type="ECO:0000256" key="4">
    <source>
        <dbReference type="ARBA" id="ARBA00008276"/>
    </source>
</evidence>
<dbReference type="InterPro" id="IPR036565">
    <property type="entry name" value="Mur-like_cat_sf"/>
</dbReference>
<dbReference type="GO" id="GO:0008841">
    <property type="term" value="F:dihydrofolate synthase activity"/>
    <property type="evidence" value="ECO:0007669"/>
    <property type="project" value="UniProtKB-EC"/>
</dbReference>
<comment type="catalytic activity">
    <reaction evidence="17">
        <text>7,8-dihydropteroate + L-glutamate + ATP = 7,8-dihydrofolate + ADP + phosphate + H(+)</text>
        <dbReference type="Rhea" id="RHEA:23584"/>
        <dbReference type="ChEBI" id="CHEBI:15378"/>
        <dbReference type="ChEBI" id="CHEBI:17839"/>
        <dbReference type="ChEBI" id="CHEBI:29985"/>
        <dbReference type="ChEBI" id="CHEBI:30616"/>
        <dbReference type="ChEBI" id="CHEBI:43474"/>
        <dbReference type="ChEBI" id="CHEBI:57451"/>
        <dbReference type="ChEBI" id="CHEBI:456216"/>
        <dbReference type="EC" id="6.3.2.12"/>
    </reaction>
</comment>
<evidence type="ECO:0000256" key="6">
    <source>
        <dbReference type="ARBA" id="ARBA00013023"/>
    </source>
</evidence>
<comment type="similarity">
    <text evidence="4 18">Belongs to the folylpolyglutamate synthase family.</text>
</comment>
<evidence type="ECO:0000256" key="11">
    <source>
        <dbReference type="ARBA" id="ARBA00022741"/>
    </source>
</evidence>
<protein>
    <recommendedName>
        <fullName evidence="8">Dihydrofolate synthase/folylpolyglutamate synthase</fullName>
        <ecNumber evidence="6">6.3.2.12</ecNumber>
        <ecNumber evidence="7">6.3.2.17</ecNumber>
    </recommendedName>
    <alternativeName>
        <fullName evidence="15">Tetrahydrofolylpolyglutamate synthase</fullName>
    </alternativeName>
</protein>
<dbReference type="SUPFAM" id="SSF53244">
    <property type="entry name" value="MurD-like peptide ligases, peptide-binding domain"/>
    <property type="match status" value="1"/>
</dbReference>
<dbReference type="InterPro" id="IPR004101">
    <property type="entry name" value="Mur_ligase_C"/>
</dbReference>
<evidence type="ECO:0000313" key="21">
    <source>
        <dbReference type="EMBL" id="GGK01130.1"/>
    </source>
</evidence>
<dbReference type="EMBL" id="BMOF01000025">
    <property type="protein sequence ID" value="GGK01130.1"/>
    <property type="molecule type" value="Genomic_DNA"/>
</dbReference>
<feature type="domain" description="Mur ligase central" evidence="20">
    <location>
        <begin position="48"/>
        <end position="274"/>
    </location>
</feature>
<keyword evidence="9 18" id="KW-0436">Ligase</keyword>
<evidence type="ECO:0000259" key="19">
    <source>
        <dbReference type="Pfam" id="PF02875"/>
    </source>
</evidence>
<dbReference type="Proteomes" id="UP000637720">
    <property type="component" value="Unassembled WGS sequence"/>
</dbReference>
<name>A0A8J3FCP6_9BACI</name>
<dbReference type="GO" id="GO:0046656">
    <property type="term" value="P:folic acid biosynthetic process"/>
    <property type="evidence" value="ECO:0007669"/>
    <property type="project" value="UniProtKB-KW"/>
</dbReference>
<evidence type="ECO:0000259" key="20">
    <source>
        <dbReference type="Pfam" id="PF08245"/>
    </source>
</evidence>
<dbReference type="AlphaFoldDB" id="A0A8J3FCP6"/>
<dbReference type="GO" id="GO:0005524">
    <property type="term" value="F:ATP binding"/>
    <property type="evidence" value="ECO:0007669"/>
    <property type="project" value="UniProtKB-KW"/>
</dbReference>
<keyword evidence="12 18" id="KW-0067">ATP-binding</keyword>
<evidence type="ECO:0000256" key="18">
    <source>
        <dbReference type="PIRNR" id="PIRNR001563"/>
    </source>
</evidence>
<reference evidence="21" key="1">
    <citation type="journal article" date="2014" name="Int. J. Syst. Evol. Microbiol.">
        <title>Complete genome sequence of Corynebacterium casei LMG S-19264T (=DSM 44701T), isolated from a smear-ripened cheese.</title>
        <authorList>
            <consortium name="US DOE Joint Genome Institute (JGI-PGF)"/>
            <person name="Walter F."/>
            <person name="Albersmeier A."/>
            <person name="Kalinowski J."/>
            <person name="Ruckert C."/>
        </authorList>
    </citation>
    <scope>NUCLEOTIDE SEQUENCE</scope>
    <source>
        <strain evidence="21">JCM 14719</strain>
    </source>
</reference>
<dbReference type="InterPro" id="IPR018109">
    <property type="entry name" value="Folylpolyglutamate_synth_CS"/>
</dbReference>
<dbReference type="Gene3D" id="3.90.190.20">
    <property type="entry name" value="Mur ligase, C-terminal domain"/>
    <property type="match status" value="1"/>
</dbReference>
<gene>
    <name evidence="21" type="primary">folC</name>
    <name evidence="21" type="ORF">GCM10007043_14000</name>
</gene>
<dbReference type="SUPFAM" id="SSF53623">
    <property type="entry name" value="MurD-like peptide ligases, catalytic domain"/>
    <property type="match status" value="1"/>
</dbReference>
<evidence type="ECO:0000256" key="10">
    <source>
        <dbReference type="ARBA" id="ARBA00022723"/>
    </source>
</evidence>
<keyword evidence="11 18" id="KW-0547">Nucleotide-binding</keyword>
<dbReference type="RefSeq" id="WP_188817338.1">
    <property type="nucleotide sequence ID" value="NZ_BMOF01000025.1"/>
</dbReference>
<dbReference type="GO" id="GO:0005737">
    <property type="term" value="C:cytoplasm"/>
    <property type="evidence" value="ECO:0007669"/>
    <property type="project" value="TreeGrafter"/>
</dbReference>
<evidence type="ECO:0000256" key="5">
    <source>
        <dbReference type="ARBA" id="ARBA00011245"/>
    </source>
</evidence>
<dbReference type="Gene3D" id="3.40.1190.10">
    <property type="entry name" value="Mur-like, catalytic domain"/>
    <property type="match status" value="1"/>
</dbReference>
<organism evidence="21 22">
    <name type="scientific">Calditerricola satsumensis</name>
    <dbReference type="NCBI Taxonomy" id="373054"/>
    <lineage>
        <taxon>Bacteria</taxon>
        <taxon>Bacillati</taxon>
        <taxon>Bacillota</taxon>
        <taxon>Bacilli</taxon>
        <taxon>Bacillales</taxon>
        <taxon>Bacillaceae</taxon>
        <taxon>Calditerricola</taxon>
    </lineage>
</organism>
<dbReference type="InterPro" id="IPR013221">
    <property type="entry name" value="Mur_ligase_cen"/>
</dbReference>
<evidence type="ECO:0000256" key="9">
    <source>
        <dbReference type="ARBA" id="ARBA00022598"/>
    </source>
</evidence>
<evidence type="ECO:0000256" key="2">
    <source>
        <dbReference type="ARBA" id="ARBA00004799"/>
    </source>
</evidence>
<evidence type="ECO:0000256" key="1">
    <source>
        <dbReference type="ARBA" id="ARBA00001946"/>
    </source>
</evidence>
<dbReference type="GO" id="GO:0046872">
    <property type="term" value="F:metal ion binding"/>
    <property type="evidence" value="ECO:0007669"/>
    <property type="project" value="UniProtKB-KW"/>
</dbReference>
<evidence type="ECO:0000256" key="7">
    <source>
        <dbReference type="ARBA" id="ARBA00013025"/>
    </source>
</evidence>
<dbReference type="PIRSF" id="PIRSF001563">
    <property type="entry name" value="Folylpolyglu_synth"/>
    <property type="match status" value="1"/>
</dbReference>
<proteinExistence type="inferred from homology"/>
<evidence type="ECO:0000256" key="14">
    <source>
        <dbReference type="ARBA" id="ARBA00022909"/>
    </source>
</evidence>
<comment type="cofactor">
    <cofactor evidence="1">
        <name>Mg(2+)</name>
        <dbReference type="ChEBI" id="CHEBI:18420"/>
    </cofactor>
</comment>
<evidence type="ECO:0000256" key="13">
    <source>
        <dbReference type="ARBA" id="ARBA00022842"/>
    </source>
</evidence>
<evidence type="ECO:0000313" key="22">
    <source>
        <dbReference type="Proteomes" id="UP000637720"/>
    </source>
</evidence>
<dbReference type="EC" id="6.3.2.17" evidence="7"/>
<dbReference type="Pfam" id="PF02875">
    <property type="entry name" value="Mur_ligase_C"/>
    <property type="match status" value="1"/>
</dbReference>
<accession>A0A8J3FCP6</accession>
<evidence type="ECO:0000256" key="16">
    <source>
        <dbReference type="ARBA" id="ARBA00047493"/>
    </source>
</evidence>
<comment type="caution">
    <text evidence="21">The sequence shown here is derived from an EMBL/GenBank/DDBJ whole genome shotgun (WGS) entry which is preliminary data.</text>
</comment>
<dbReference type="PROSITE" id="PS01011">
    <property type="entry name" value="FOLYLPOLYGLU_SYNT_1"/>
    <property type="match status" value="1"/>
</dbReference>
<evidence type="ECO:0000256" key="17">
    <source>
        <dbReference type="ARBA" id="ARBA00049161"/>
    </source>
</evidence>
<comment type="pathway">
    <text evidence="2">Cofactor biosynthesis; tetrahydrofolate biosynthesis; 7,8-dihydrofolate from 2-amino-4-hydroxy-6-hydroxymethyl-7,8-dihydropteridine diphosphate and 4-aminobenzoate: step 2/2.</text>
</comment>
<dbReference type="PANTHER" id="PTHR11136:SF0">
    <property type="entry name" value="DIHYDROFOLATE SYNTHETASE-RELATED"/>
    <property type="match status" value="1"/>
</dbReference>